<keyword evidence="4" id="KW-1185">Reference proteome</keyword>
<accession>A0ABW5E1S3</accession>
<dbReference type="Pfam" id="PF02698">
    <property type="entry name" value="DUF218"/>
    <property type="match status" value="1"/>
</dbReference>
<evidence type="ECO:0000256" key="1">
    <source>
        <dbReference type="SAM" id="Phobius"/>
    </source>
</evidence>
<dbReference type="InterPro" id="IPR014729">
    <property type="entry name" value="Rossmann-like_a/b/a_fold"/>
</dbReference>
<reference evidence="4" key="1">
    <citation type="journal article" date="2019" name="Int. J. Syst. Evol. Microbiol.">
        <title>The Global Catalogue of Microorganisms (GCM) 10K type strain sequencing project: providing services to taxonomists for standard genome sequencing and annotation.</title>
        <authorList>
            <consortium name="The Broad Institute Genomics Platform"/>
            <consortium name="The Broad Institute Genome Sequencing Center for Infectious Disease"/>
            <person name="Wu L."/>
            <person name="Ma J."/>
        </authorList>
    </citation>
    <scope>NUCLEOTIDE SEQUENCE [LARGE SCALE GENOMIC DNA]</scope>
    <source>
        <strain evidence="4">CGMCC 1.19062</strain>
    </source>
</reference>
<evidence type="ECO:0000313" key="3">
    <source>
        <dbReference type="EMBL" id="MFD2265581.1"/>
    </source>
</evidence>
<dbReference type="InterPro" id="IPR051599">
    <property type="entry name" value="Cell_Envelope_Assoc"/>
</dbReference>
<keyword evidence="1" id="KW-0472">Membrane</keyword>
<dbReference type="CDD" id="cd06259">
    <property type="entry name" value="YdcF-like"/>
    <property type="match status" value="1"/>
</dbReference>
<comment type="caution">
    <text evidence="3">The sequence shown here is derived from an EMBL/GenBank/DDBJ whole genome shotgun (WGS) entry which is preliminary data.</text>
</comment>
<organism evidence="3 4">
    <name type="scientific">Lacibacterium aquatile</name>
    <dbReference type="NCBI Taxonomy" id="1168082"/>
    <lineage>
        <taxon>Bacteria</taxon>
        <taxon>Pseudomonadati</taxon>
        <taxon>Pseudomonadota</taxon>
        <taxon>Alphaproteobacteria</taxon>
        <taxon>Rhodospirillales</taxon>
        <taxon>Rhodospirillaceae</taxon>
    </lineage>
</organism>
<dbReference type="Gene3D" id="3.40.50.620">
    <property type="entry name" value="HUPs"/>
    <property type="match status" value="1"/>
</dbReference>
<dbReference type="InterPro" id="IPR003848">
    <property type="entry name" value="DUF218"/>
</dbReference>
<evidence type="ECO:0000313" key="4">
    <source>
        <dbReference type="Proteomes" id="UP001597295"/>
    </source>
</evidence>
<proteinExistence type="predicted"/>
<dbReference type="PANTHER" id="PTHR30336">
    <property type="entry name" value="INNER MEMBRANE PROTEIN, PROBABLE PERMEASE"/>
    <property type="match status" value="1"/>
</dbReference>
<sequence length="237" mass="25095">MKILLLPPLGLVLVLAALAMVGAGWRRRLLAVAVTCLICALHLPLVADGLARIPGVLTPDFIEKTPEAIIVPSAGFQDGEPVRSIDALTLERLAKAAELARATGLPVLVSGGQDGTEGPSLADLMAQRLIFQFEVPEPWIEGRSLNTAQNAEFSARMLKLRGIEAAYLVTQDWHMARARTAFAAQGLSTTPAAILTGSISAPLAARLTPSISAAGRSAWAIHEIVGLLWYRLTLPGV</sequence>
<name>A0ABW5E1S3_9PROT</name>
<gene>
    <name evidence="3" type="ORF">ACFSM5_21945</name>
</gene>
<keyword evidence="1" id="KW-1133">Transmembrane helix</keyword>
<evidence type="ECO:0000259" key="2">
    <source>
        <dbReference type="Pfam" id="PF02698"/>
    </source>
</evidence>
<protein>
    <submittedName>
        <fullName evidence="3">YdcF family protein</fullName>
    </submittedName>
</protein>
<dbReference type="PANTHER" id="PTHR30336:SF4">
    <property type="entry name" value="ENVELOPE BIOGENESIS FACTOR ELYC"/>
    <property type="match status" value="1"/>
</dbReference>
<feature type="transmembrane region" description="Helical" evidence="1">
    <location>
        <begin position="29"/>
        <end position="47"/>
    </location>
</feature>
<dbReference type="Proteomes" id="UP001597295">
    <property type="component" value="Unassembled WGS sequence"/>
</dbReference>
<dbReference type="EMBL" id="JBHUIP010000016">
    <property type="protein sequence ID" value="MFD2265581.1"/>
    <property type="molecule type" value="Genomic_DNA"/>
</dbReference>
<dbReference type="RefSeq" id="WP_379879067.1">
    <property type="nucleotide sequence ID" value="NZ_JBHUIP010000016.1"/>
</dbReference>
<keyword evidence="1" id="KW-0812">Transmembrane</keyword>
<feature type="domain" description="DUF218" evidence="2">
    <location>
        <begin position="68"/>
        <end position="226"/>
    </location>
</feature>